<proteinExistence type="predicted"/>
<dbReference type="FunFam" id="3.40.50.300:FF:001091">
    <property type="entry name" value="Probable disease resistance protein At1g61300"/>
    <property type="match status" value="1"/>
</dbReference>
<dbReference type="Pfam" id="PF18052">
    <property type="entry name" value="Rx_N"/>
    <property type="match status" value="1"/>
</dbReference>
<dbReference type="Gene3D" id="3.80.10.10">
    <property type="entry name" value="Ribonuclease Inhibitor"/>
    <property type="match status" value="1"/>
</dbReference>
<dbReference type="CDD" id="cd14798">
    <property type="entry name" value="RX-CC_like"/>
    <property type="match status" value="1"/>
</dbReference>
<evidence type="ECO:0008006" key="10">
    <source>
        <dbReference type="Google" id="ProtNLM"/>
    </source>
</evidence>
<reference evidence="8" key="1">
    <citation type="journal article" date="2021" name="Front. Plant Sci.">
        <title>Chromosome-Scale Genome Assembly for Chinese Sour Jujube and Insights Into Its Genome Evolution and Domestication Signature.</title>
        <authorList>
            <person name="Shen L.-Y."/>
            <person name="Luo H."/>
            <person name="Wang X.-L."/>
            <person name="Wang X.-M."/>
            <person name="Qiu X.-J."/>
            <person name="Liu H."/>
            <person name="Zhou S.-S."/>
            <person name="Jia K.-H."/>
            <person name="Nie S."/>
            <person name="Bao Y.-T."/>
            <person name="Zhang R.-G."/>
            <person name="Yun Q.-Z."/>
            <person name="Chai Y.-H."/>
            <person name="Lu J.-Y."/>
            <person name="Li Y."/>
            <person name="Zhao S.-W."/>
            <person name="Mao J.-F."/>
            <person name="Jia S.-G."/>
            <person name="Mao Y.-M."/>
        </authorList>
    </citation>
    <scope>NUCLEOTIDE SEQUENCE</scope>
    <source>
        <strain evidence="8">AT0</strain>
        <tissue evidence="8">Leaf</tissue>
    </source>
</reference>
<dbReference type="InterPro" id="IPR055414">
    <property type="entry name" value="LRR_R13L4/SHOC2-like"/>
</dbReference>
<dbReference type="Gene3D" id="1.10.8.430">
    <property type="entry name" value="Helical domain of apoptotic protease-activating factors"/>
    <property type="match status" value="1"/>
</dbReference>
<accession>A0A978V508</accession>
<dbReference type="Proteomes" id="UP000813462">
    <property type="component" value="Unassembled WGS sequence"/>
</dbReference>
<dbReference type="PRINTS" id="PR00364">
    <property type="entry name" value="DISEASERSIST"/>
</dbReference>
<dbReference type="Gene3D" id="3.40.50.300">
    <property type="entry name" value="P-loop containing nucleotide triphosphate hydrolases"/>
    <property type="match status" value="1"/>
</dbReference>
<name>A0A978V508_ZIZJJ</name>
<dbReference type="Gene3D" id="1.20.5.4130">
    <property type="match status" value="1"/>
</dbReference>
<organism evidence="8 9">
    <name type="scientific">Ziziphus jujuba var. spinosa</name>
    <dbReference type="NCBI Taxonomy" id="714518"/>
    <lineage>
        <taxon>Eukaryota</taxon>
        <taxon>Viridiplantae</taxon>
        <taxon>Streptophyta</taxon>
        <taxon>Embryophyta</taxon>
        <taxon>Tracheophyta</taxon>
        <taxon>Spermatophyta</taxon>
        <taxon>Magnoliopsida</taxon>
        <taxon>eudicotyledons</taxon>
        <taxon>Gunneridae</taxon>
        <taxon>Pentapetalae</taxon>
        <taxon>rosids</taxon>
        <taxon>fabids</taxon>
        <taxon>Rosales</taxon>
        <taxon>Rhamnaceae</taxon>
        <taxon>Paliureae</taxon>
        <taxon>Ziziphus</taxon>
    </lineage>
</organism>
<comment type="caution">
    <text evidence="8">The sequence shown here is derived from an EMBL/GenBank/DDBJ whole genome shotgun (WGS) entry which is preliminary data.</text>
</comment>
<evidence type="ECO:0000256" key="4">
    <source>
        <dbReference type="ARBA" id="ARBA00022840"/>
    </source>
</evidence>
<dbReference type="SUPFAM" id="SSF52540">
    <property type="entry name" value="P-loop containing nucleoside triphosphate hydrolases"/>
    <property type="match status" value="1"/>
</dbReference>
<evidence type="ECO:0000313" key="8">
    <source>
        <dbReference type="EMBL" id="KAH7522441.1"/>
    </source>
</evidence>
<sequence length="756" mass="87207">MADFVVPVVRECLTRLLIHEANLLDGVKDQVKLLQGDLGIMNAFLRNSEGKQSNHPLVIEIVDQIRDVALEAQNVLDKYVASAIKQRRRRLLAKFIHSIIHVKFLHDVARKTASIKRGITNIYDRRQAYGIGEAESSYVDAEAEQSLQTRRRNVEEDDVVGFDSDATSLVKQLTNPQDLKLDVISIVGMGGLGKTTLARKIYNNSLVTNSFRCRAWVYGSEDCKTQEWLLGIIRGVMQVTVEMYEMNNEALKAILRHRLQGERYLVVMDDLWRAQIWDEVCSAFPDDLNGSRILITSRIHEVALNASATTPPFFLPFLGEEESWELFQKKVFRGGYCPSNLEDIGRKLAEKCKGLPLSIVVLGSLLATKEKSYRTWSRFIDNVNCRAKFIEVHSYADLSSMTMKSKPHRLSIMNCNMNRYISSNICDPSFTRSLLMFSKEGCLYAGQWRWVYKGFKFIRVLHIEFVYSKEIPSEIGKLIHLRCFRICNKGEEMIKFIPASICNLLYLETIHIGGCASELLPKNIWMMKQLKCLNLKDGMRLPEPPRKMDGPLWNLQVVSRLEVTRKTARLFAKFPNVRKLYLEFQTMGTDRNVITELLQELEHLQYLQTLKIRNFITESELLLKFFPARLTKITFVFSNLYRRHFKILGQLPNLRVLKLRDADELYHLKFLAGEFPQLEFFGMKDLQGIETWELERGAMPNLGRLVICNCFALKDLPNQLWDLTSLQIVKVSRVSGDLENRVKNLSMRNQVKLLID</sequence>
<dbReference type="InterPro" id="IPR032675">
    <property type="entry name" value="LRR_dom_sf"/>
</dbReference>
<evidence type="ECO:0000259" key="7">
    <source>
        <dbReference type="Pfam" id="PF23598"/>
    </source>
</evidence>
<dbReference type="EMBL" id="JAEACU010000007">
    <property type="protein sequence ID" value="KAH7522441.1"/>
    <property type="molecule type" value="Genomic_DNA"/>
</dbReference>
<dbReference type="InterPro" id="IPR042197">
    <property type="entry name" value="Apaf_helical"/>
</dbReference>
<keyword evidence="4" id="KW-0067">ATP-binding</keyword>
<dbReference type="InterPro" id="IPR027417">
    <property type="entry name" value="P-loop_NTPase"/>
</dbReference>
<gene>
    <name evidence="8" type="ORF">FEM48_Zijuj07G0138700</name>
</gene>
<dbReference type="InterPro" id="IPR002182">
    <property type="entry name" value="NB-ARC"/>
</dbReference>
<keyword evidence="2" id="KW-0547">Nucleotide-binding</keyword>
<feature type="domain" description="Disease resistance N-terminal" evidence="6">
    <location>
        <begin position="6"/>
        <end position="90"/>
    </location>
</feature>
<dbReference type="SUPFAM" id="SSF52058">
    <property type="entry name" value="L domain-like"/>
    <property type="match status" value="1"/>
</dbReference>
<dbReference type="GO" id="GO:0043531">
    <property type="term" value="F:ADP binding"/>
    <property type="evidence" value="ECO:0007669"/>
    <property type="project" value="InterPro"/>
</dbReference>
<evidence type="ECO:0000256" key="1">
    <source>
        <dbReference type="ARBA" id="ARBA00022737"/>
    </source>
</evidence>
<evidence type="ECO:0000313" key="9">
    <source>
        <dbReference type="Proteomes" id="UP000813462"/>
    </source>
</evidence>
<dbReference type="GO" id="GO:0006952">
    <property type="term" value="P:defense response"/>
    <property type="evidence" value="ECO:0007669"/>
    <property type="project" value="UniProtKB-KW"/>
</dbReference>
<feature type="domain" description="Disease resistance R13L4/SHOC-2-like LRR" evidence="7">
    <location>
        <begin position="432"/>
        <end position="614"/>
    </location>
</feature>
<dbReference type="PANTHER" id="PTHR36766">
    <property type="entry name" value="PLANT BROAD-SPECTRUM MILDEW RESISTANCE PROTEIN RPW8"/>
    <property type="match status" value="1"/>
</dbReference>
<dbReference type="GO" id="GO:0005524">
    <property type="term" value="F:ATP binding"/>
    <property type="evidence" value="ECO:0007669"/>
    <property type="project" value="UniProtKB-KW"/>
</dbReference>
<evidence type="ECO:0000256" key="2">
    <source>
        <dbReference type="ARBA" id="ARBA00022741"/>
    </source>
</evidence>
<evidence type="ECO:0000256" key="3">
    <source>
        <dbReference type="ARBA" id="ARBA00022821"/>
    </source>
</evidence>
<keyword evidence="1" id="KW-0677">Repeat</keyword>
<evidence type="ECO:0000259" key="5">
    <source>
        <dbReference type="Pfam" id="PF00931"/>
    </source>
</evidence>
<dbReference type="Pfam" id="PF23598">
    <property type="entry name" value="LRR_14"/>
    <property type="match status" value="1"/>
</dbReference>
<dbReference type="InterPro" id="IPR038005">
    <property type="entry name" value="RX-like_CC"/>
</dbReference>
<dbReference type="GO" id="GO:0051707">
    <property type="term" value="P:response to other organism"/>
    <property type="evidence" value="ECO:0007669"/>
    <property type="project" value="UniProtKB-ARBA"/>
</dbReference>
<feature type="domain" description="NB-ARC" evidence="5">
    <location>
        <begin position="168"/>
        <end position="333"/>
    </location>
</feature>
<dbReference type="AlphaFoldDB" id="A0A978V508"/>
<protein>
    <recommendedName>
        <fullName evidence="10">Disease resistance RPP13-like protein 3</fullName>
    </recommendedName>
</protein>
<dbReference type="Pfam" id="PF00931">
    <property type="entry name" value="NB-ARC"/>
    <property type="match status" value="1"/>
</dbReference>
<dbReference type="InterPro" id="IPR041118">
    <property type="entry name" value="Rx_N"/>
</dbReference>
<dbReference type="PANTHER" id="PTHR36766:SF70">
    <property type="entry name" value="DISEASE RESISTANCE PROTEIN RGA4"/>
    <property type="match status" value="1"/>
</dbReference>
<evidence type="ECO:0000259" key="6">
    <source>
        <dbReference type="Pfam" id="PF18052"/>
    </source>
</evidence>
<keyword evidence="3" id="KW-0611">Plant defense</keyword>